<keyword evidence="4" id="KW-1133">Transmembrane helix</keyword>
<evidence type="ECO:0000256" key="1">
    <source>
        <dbReference type="ARBA" id="ARBA00006739"/>
    </source>
</evidence>
<dbReference type="GO" id="GO:0016757">
    <property type="term" value="F:glycosyltransferase activity"/>
    <property type="evidence" value="ECO:0007669"/>
    <property type="project" value="UniProtKB-KW"/>
</dbReference>
<comment type="similarity">
    <text evidence="1">Belongs to the glycosyltransferase 2 family.</text>
</comment>
<keyword evidence="4" id="KW-0472">Membrane</keyword>
<dbReference type="CDD" id="cd06439">
    <property type="entry name" value="CESA_like_1"/>
    <property type="match status" value="1"/>
</dbReference>
<dbReference type="Gene3D" id="3.90.550.10">
    <property type="entry name" value="Spore Coat Polysaccharide Biosynthesis Protein SpsA, Chain A"/>
    <property type="match status" value="1"/>
</dbReference>
<evidence type="ECO:0000256" key="3">
    <source>
        <dbReference type="ARBA" id="ARBA00022679"/>
    </source>
</evidence>
<evidence type="ECO:0000256" key="2">
    <source>
        <dbReference type="ARBA" id="ARBA00022676"/>
    </source>
</evidence>
<dbReference type="AlphaFoldDB" id="A0A3D9L1N7"/>
<dbReference type="Proteomes" id="UP000256779">
    <property type="component" value="Unassembled WGS sequence"/>
</dbReference>
<dbReference type="RefSeq" id="WP_115869283.1">
    <property type="nucleotide sequence ID" value="NZ_QREG01000017.1"/>
</dbReference>
<dbReference type="InterPro" id="IPR029044">
    <property type="entry name" value="Nucleotide-diphossugar_trans"/>
</dbReference>
<evidence type="ECO:0000313" key="6">
    <source>
        <dbReference type="EMBL" id="RED95647.1"/>
    </source>
</evidence>
<keyword evidence="7" id="KW-1185">Reference proteome</keyword>
<feature type="transmembrane region" description="Helical" evidence="4">
    <location>
        <begin position="300"/>
        <end position="322"/>
    </location>
</feature>
<reference evidence="6 7" key="1">
    <citation type="submission" date="2018-07" db="EMBL/GenBank/DDBJ databases">
        <title>Genomic Encyclopedia of Type Strains, Phase IV (KMG-IV): sequencing the most valuable type-strain genomes for metagenomic binning, comparative biology and taxonomic classification.</title>
        <authorList>
            <person name="Goeker M."/>
        </authorList>
    </citation>
    <scope>NUCLEOTIDE SEQUENCE [LARGE SCALE GENOMIC DNA]</scope>
    <source>
        <strain evidence="6 7">DSM 4134</strain>
    </source>
</reference>
<sequence length="396" mass="45485">MFEFIWLLCFIGFWSGLLILLYTYLGYGGVIYLINTFRPSAKNAKNFMKEWPQTTFLIAAYNEEAYIRDKIINTLNLEYPKDKMDIWVVTDGSSDNTAAIVREFPAVKLFHKNERRGKIHAVNRVMRFVKSPIVVFSDANTMLNVQALQNMVRHYSDPKVGGVSGEKRIVDLEEDNASGSGEGLYWKYESFLKKMDSDLNSIVGSAGELFSVRTSLYEYPPSDMVIEDFFISMKIAAKGYRFVYEPAAMATETASATVEDEWKRKVRISAGGLQAIARLKDLLNPWKYGVLTFQYVSHRVLRWTLAPLALLVVFITNIWLAVEAPFVLYDWLLIGQLLFYSLAFVGFLLRNEKVGIKGFFVPFYFSMMNFSVYAGFIRYVRKEQAVTWEKTRRAAA</sequence>
<dbReference type="Pfam" id="PF00535">
    <property type="entry name" value="Glycos_transf_2"/>
    <property type="match status" value="1"/>
</dbReference>
<gene>
    <name evidence="6" type="ORF">C7460_11797</name>
</gene>
<organism evidence="6 7">
    <name type="scientific">Marinoscillum furvescens DSM 4134</name>
    <dbReference type="NCBI Taxonomy" id="1122208"/>
    <lineage>
        <taxon>Bacteria</taxon>
        <taxon>Pseudomonadati</taxon>
        <taxon>Bacteroidota</taxon>
        <taxon>Cytophagia</taxon>
        <taxon>Cytophagales</taxon>
        <taxon>Reichenbachiellaceae</taxon>
        <taxon>Marinoscillum</taxon>
    </lineage>
</organism>
<dbReference type="PANTHER" id="PTHR43630">
    <property type="entry name" value="POLY-BETA-1,6-N-ACETYL-D-GLUCOSAMINE SYNTHASE"/>
    <property type="match status" value="1"/>
</dbReference>
<feature type="transmembrane region" description="Helical" evidence="4">
    <location>
        <begin position="361"/>
        <end position="380"/>
    </location>
</feature>
<feature type="transmembrane region" description="Helical" evidence="4">
    <location>
        <begin position="12"/>
        <end position="34"/>
    </location>
</feature>
<dbReference type="SUPFAM" id="SSF53448">
    <property type="entry name" value="Nucleotide-diphospho-sugar transferases"/>
    <property type="match status" value="1"/>
</dbReference>
<dbReference type="EMBL" id="QREG01000017">
    <property type="protein sequence ID" value="RED95647.1"/>
    <property type="molecule type" value="Genomic_DNA"/>
</dbReference>
<feature type="domain" description="Glycosyltransferase 2-like" evidence="5">
    <location>
        <begin position="56"/>
        <end position="210"/>
    </location>
</feature>
<keyword evidence="3 6" id="KW-0808">Transferase</keyword>
<proteinExistence type="inferred from homology"/>
<protein>
    <submittedName>
        <fullName evidence="6">Cellulose synthase/poly-beta-1,6-N-acetylglucosamine synthase-like glycosyltransferase</fullName>
    </submittedName>
</protein>
<feature type="transmembrane region" description="Helical" evidence="4">
    <location>
        <begin position="328"/>
        <end position="349"/>
    </location>
</feature>
<dbReference type="OrthoDB" id="9766971at2"/>
<comment type="caution">
    <text evidence="6">The sequence shown here is derived from an EMBL/GenBank/DDBJ whole genome shotgun (WGS) entry which is preliminary data.</text>
</comment>
<dbReference type="PANTHER" id="PTHR43630:SF1">
    <property type="entry name" value="POLY-BETA-1,6-N-ACETYL-D-GLUCOSAMINE SYNTHASE"/>
    <property type="match status" value="1"/>
</dbReference>
<evidence type="ECO:0000259" key="5">
    <source>
        <dbReference type="Pfam" id="PF00535"/>
    </source>
</evidence>
<evidence type="ECO:0000256" key="4">
    <source>
        <dbReference type="SAM" id="Phobius"/>
    </source>
</evidence>
<dbReference type="InterPro" id="IPR001173">
    <property type="entry name" value="Glyco_trans_2-like"/>
</dbReference>
<evidence type="ECO:0000313" key="7">
    <source>
        <dbReference type="Proteomes" id="UP000256779"/>
    </source>
</evidence>
<keyword evidence="2" id="KW-0328">Glycosyltransferase</keyword>
<name>A0A3D9L1N7_MARFU</name>
<accession>A0A3D9L1N7</accession>
<keyword evidence="4" id="KW-0812">Transmembrane</keyword>